<organism evidence="2 3">
    <name type="scientific">Actinokineospora bangkokensis</name>
    <dbReference type="NCBI Taxonomy" id="1193682"/>
    <lineage>
        <taxon>Bacteria</taxon>
        <taxon>Bacillati</taxon>
        <taxon>Actinomycetota</taxon>
        <taxon>Actinomycetes</taxon>
        <taxon>Pseudonocardiales</taxon>
        <taxon>Pseudonocardiaceae</taxon>
        <taxon>Actinokineospora</taxon>
    </lineage>
</organism>
<protein>
    <recommendedName>
        <fullName evidence="4">ABC transporter permease</fullName>
    </recommendedName>
</protein>
<evidence type="ECO:0000256" key="1">
    <source>
        <dbReference type="SAM" id="Phobius"/>
    </source>
</evidence>
<feature type="transmembrane region" description="Helical" evidence="1">
    <location>
        <begin position="20"/>
        <end position="45"/>
    </location>
</feature>
<keyword evidence="1" id="KW-1133">Transmembrane helix</keyword>
<gene>
    <name evidence="2" type="ORF">BJP25_27335</name>
</gene>
<comment type="caution">
    <text evidence="2">The sequence shown here is derived from an EMBL/GenBank/DDBJ whole genome shotgun (WGS) entry which is preliminary data.</text>
</comment>
<dbReference type="EMBL" id="MKQR01000026">
    <property type="protein sequence ID" value="OLR91099.1"/>
    <property type="molecule type" value="Genomic_DNA"/>
</dbReference>
<dbReference type="AlphaFoldDB" id="A0A1Q9LGM5"/>
<feature type="transmembrane region" description="Helical" evidence="1">
    <location>
        <begin position="117"/>
        <end position="141"/>
    </location>
</feature>
<evidence type="ECO:0008006" key="4">
    <source>
        <dbReference type="Google" id="ProtNLM"/>
    </source>
</evidence>
<feature type="transmembrane region" description="Helical" evidence="1">
    <location>
        <begin position="153"/>
        <end position="178"/>
    </location>
</feature>
<evidence type="ECO:0000313" key="2">
    <source>
        <dbReference type="EMBL" id="OLR91099.1"/>
    </source>
</evidence>
<feature type="transmembrane region" description="Helical" evidence="1">
    <location>
        <begin position="65"/>
        <end position="91"/>
    </location>
</feature>
<keyword evidence="1" id="KW-0812">Transmembrane</keyword>
<dbReference type="STRING" id="1193682.BJP25_27335"/>
<reference evidence="2 3" key="1">
    <citation type="submission" date="2016-10" db="EMBL/GenBank/DDBJ databases">
        <title>The Draft Genome Sequence of Actinokineospora bangkokensis 44EHWT reveals the biosynthetic pathway of antifungal compounds Thailandins with unusual extender unit butylmalonyl-CoA.</title>
        <authorList>
            <person name="Greule A."/>
            <person name="Intra B."/>
            <person name="Flemming S."/>
            <person name="Rommel M.G."/>
            <person name="Panbangred W."/>
            <person name="Bechthold A."/>
        </authorList>
    </citation>
    <scope>NUCLEOTIDE SEQUENCE [LARGE SCALE GENOMIC DNA]</scope>
    <source>
        <strain evidence="2 3">44EHW</strain>
    </source>
</reference>
<evidence type="ECO:0000313" key="3">
    <source>
        <dbReference type="Proteomes" id="UP000186040"/>
    </source>
</evidence>
<dbReference type="Proteomes" id="UP000186040">
    <property type="component" value="Unassembled WGS sequence"/>
</dbReference>
<accession>A0A1Q9LGM5</accession>
<keyword evidence="3" id="KW-1185">Reference proteome</keyword>
<feature type="transmembrane region" description="Helical" evidence="1">
    <location>
        <begin position="273"/>
        <end position="295"/>
    </location>
</feature>
<name>A0A1Q9LGM5_9PSEU</name>
<sequence>MMVRLINAEFRKILTTKLWWALMIPAFALSVLWAWAASALTSTIADEVNRTDLLQETGISFDEMSWSIIALARGMNIASVFPMVFGALGIASEISRRTITTTFLTGPTRAAVLGAKALTYVVWGVIFGVLIAGGVSIGTALGGGDYLPGAGDWVLTLIAGILMCVLWTLVGLGFGALVGSPVGALVSLLVYALIIGPVIEVFLAGTPNEAVNHIAGLLPNGSANGLTSSTAAALLFDQLQNLVLAQGGVRLSEEGKETFDEAARLVAGAPGAFSLWISGLVFAAWTALFFVTGLLRNKSRDIT</sequence>
<proteinExistence type="predicted"/>
<feature type="transmembrane region" description="Helical" evidence="1">
    <location>
        <begin position="185"/>
        <end position="204"/>
    </location>
</feature>
<keyword evidence="1" id="KW-0472">Membrane</keyword>